<dbReference type="GO" id="GO:0034727">
    <property type="term" value="P:piecemeal microautophagy of the nucleus"/>
    <property type="evidence" value="ECO:0007669"/>
    <property type="project" value="TreeGrafter"/>
</dbReference>
<dbReference type="Pfam" id="PF10377">
    <property type="entry name" value="ATG11"/>
    <property type="match status" value="1"/>
</dbReference>
<dbReference type="InterPro" id="IPR019460">
    <property type="entry name" value="Atg11_C"/>
</dbReference>
<evidence type="ECO:0000313" key="10">
    <source>
        <dbReference type="Proteomes" id="UP001179952"/>
    </source>
</evidence>
<feature type="domain" description="Autophagy protein ATG17-like" evidence="7">
    <location>
        <begin position="154"/>
        <end position="489"/>
    </location>
</feature>
<dbReference type="GO" id="GO:0015031">
    <property type="term" value="P:protein transport"/>
    <property type="evidence" value="ECO:0007669"/>
    <property type="project" value="UniProtKB-KW"/>
</dbReference>
<dbReference type="Pfam" id="PF04108">
    <property type="entry name" value="ATG17_like"/>
    <property type="match status" value="1"/>
</dbReference>
<evidence type="ECO:0000259" key="7">
    <source>
        <dbReference type="Pfam" id="PF04108"/>
    </source>
</evidence>
<comment type="caution">
    <text evidence="9">The sequence shown here is derived from an EMBL/GenBank/DDBJ whole genome shotgun (WGS) entry which is preliminary data.</text>
</comment>
<reference evidence="9" key="2">
    <citation type="submission" date="2023-06" db="EMBL/GenBank/DDBJ databases">
        <authorList>
            <person name="Ma L."/>
            <person name="Liu K.-W."/>
            <person name="Li Z."/>
            <person name="Hsiao Y.-Y."/>
            <person name="Qi Y."/>
            <person name="Fu T."/>
            <person name="Tang G."/>
            <person name="Zhang D."/>
            <person name="Sun W.-H."/>
            <person name="Liu D.-K."/>
            <person name="Li Y."/>
            <person name="Chen G.-Z."/>
            <person name="Liu X.-D."/>
            <person name="Liao X.-Y."/>
            <person name="Jiang Y.-T."/>
            <person name="Yu X."/>
            <person name="Hao Y."/>
            <person name="Huang J."/>
            <person name="Zhao X.-W."/>
            <person name="Ke S."/>
            <person name="Chen Y.-Y."/>
            <person name="Wu W.-L."/>
            <person name="Hsu J.-L."/>
            <person name="Lin Y.-F."/>
            <person name="Huang M.-D."/>
            <person name="Li C.-Y."/>
            <person name="Huang L."/>
            <person name="Wang Z.-W."/>
            <person name="Zhao X."/>
            <person name="Zhong W.-Y."/>
            <person name="Peng D.-H."/>
            <person name="Ahmad S."/>
            <person name="Lan S."/>
            <person name="Zhang J.-S."/>
            <person name="Tsai W.-C."/>
            <person name="Van De Peer Y."/>
            <person name="Liu Z.-J."/>
        </authorList>
    </citation>
    <scope>NUCLEOTIDE SEQUENCE</scope>
    <source>
        <strain evidence="9">SCP</strain>
        <tissue evidence="9">Leaves</tissue>
    </source>
</reference>
<evidence type="ECO:0000313" key="9">
    <source>
        <dbReference type="EMBL" id="KAK1275379.1"/>
    </source>
</evidence>
<dbReference type="InterPro" id="IPR040040">
    <property type="entry name" value="ATG11"/>
</dbReference>
<dbReference type="GO" id="GO:0060090">
    <property type="term" value="F:molecular adaptor activity"/>
    <property type="evidence" value="ECO:0007669"/>
    <property type="project" value="TreeGrafter"/>
</dbReference>
<dbReference type="PANTHER" id="PTHR13222:SF1">
    <property type="entry name" value="RB1-INDUCIBLE COILED-COIL PROTEIN 1"/>
    <property type="match status" value="1"/>
</dbReference>
<evidence type="ECO:0000256" key="6">
    <source>
        <dbReference type="SAM" id="MobiDB-lite"/>
    </source>
</evidence>
<name>A0AAV9BGH9_ACOGR</name>
<evidence type="ECO:0008006" key="11">
    <source>
        <dbReference type="Google" id="ProtNLM"/>
    </source>
</evidence>
<keyword evidence="2" id="KW-0653">Protein transport</keyword>
<reference evidence="9" key="1">
    <citation type="journal article" date="2023" name="Nat. Commun.">
        <title>Diploid and tetraploid genomes of Acorus and the evolution of monocots.</title>
        <authorList>
            <person name="Ma L."/>
            <person name="Liu K.W."/>
            <person name="Li Z."/>
            <person name="Hsiao Y.Y."/>
            <person name="Qi Y."/>
            <person name="Fu T."/>
            <person name="Tang G.D."/>
            <person name="Zhang D."/>
            <person name="Sun W.H."/>
            <person name="Liu D.K."/>
            <person name="Li Y."/>
            <person name="Chen G.Z."/>
            <person name="Liu X.D."/>
            <person name="Liao X.Y."/>
            <person name="Jiang Y.T."/>
            <person name="Yu X."/>
            <person name="Hao Y."/>
            <person name="Huang J."/>
            <person name="Zhao X.W."/>
            <person name="Ke S."/>
            <person name="Chen Y.Y."/>
            <person name="Wu W.L."/>
            <person name="Hsu J.L."/>
            <person name="Lin Y.F."/>
            <person name="Huang M.D."/>
            <person name="Li C.Y."/>
            <person name="Huang L."/>
            <person name="Wang Z.W."/>
            <person name="Zhao X."/>
            <person name="Zhong W.Y."/>
            <person name="Peng D.H."/>
            <person name="Ahmad S."/>
            <person name="Lan S."/>
            <person name="Zhang J.S."/>
            <person name="Tsai W.C."/>
            <person name="Van de Peer Y."/>
            <person name="Liu Z.J."/>
        </authorList>
    </citation>
    <scope>NUCLEOTIDE SEQUENCE</scope>
    <source>
        <strain evidence="9">SCP</strain>
    </source>
</reference>
<dbReference type="GO" id="GO:0034045">
    <property type="term" value="C:phagophore assembly site membrane"/>
    <property type="evidence" value="ECO:0007669"/>
    <property type="project" value="TreeGrafter"/>
</dbReference>
<evidence type="ECO:0000256" key="5">
    <source>
        <dbReference type="SAM" id="Coils"/>
    </source>
</evidence>
<dbReference type="AlphaFoldDB" id="A0AAV9BGH9"/>
<feature type="region of interest" description="Disordered" evidence="6">
    <location>
        <begin position="97"/>
        <end position="132"/>
    </location>
</feature>
<evidence type="ECO:0000259" key="8">
    <source>
        <dbReference type="Pfam" id="PF10377"/>
    </source>
</evidence>
<evidence type="ECO:0000256" key="1">
    <source>
        <dbReference type="ARBA" id="ARBA00022448"/>
    </source>
</evidence>
<keyword evidence="10" id="KW-1185">Reference proteome</keyword>
<organism evidence="9 10">
    <name type="scientific">Acorus gramineus</name>
    <name type="common">Dwarf sweet flag</name>
    <dbReference type="NCBI Taxonomy" id="55184"/>
    <lineage>
        <taxon>Eukaryota</taxon>
        <taxon>Viridiplantae</taxon>
        <taxon>Streptophyta</taxon>
        <taxon>Embryophyta</taxon>
        <taxon>Tracheophyta</taxon>
        <taxon>Spermatophyta</taxon>
        <taxon>Magnoliopsida</taxon>
        <taxon>Liliopsida</taxon>
        <taxon>Acoraceae</taxon>
        <taxon>Acorus</taxon>
    </lineage>
</organism>
<evidence type="ECO:0000256" key="3">
    <source>
        <dbReference type="ARBA" id="ARBA00023006"/>
    </source>
</evidence>
<dbReference type="GO" id="GO:0000045">
    <property type="term" value="P:autophagosome assembly"/>
    <property type="evidence" value="ECO:0007669"/>
    <property type="project" value="InterPro"/>
</dbReference>
<dbReference type="GO" id="GO:0019901">
    <property type="term" value="F:protein kinase binding"/>
    <property type="evidence" value="ECO:0007669"/>
    <property type="project" value="TreeGrafter"/>
</dbReference>
<dbReference type="GO" id="GO:0000422">
    <property type="term" value="P:autophagy of mitochondrion"/>
    <property type="evidence" value="ECO:0007669"/>
    <property type="project" value="TreeGrafter"/>
</dbReference>
<protein>
    <recommendedName>
        <fullName evidence="11">Autophagy-related protein 11</fullName>
    </recommendedName>
</protein>
<accession>A0AAV9BGH9</accession>
<dbReference type="GO" id="GO:0034517">
    <property type="term" value="P:ribophagy"/>
    <property type="evidence" value="ECO:0007669"/>
    <property type="project" value="TreeGrafter"/>
</dbReference>
<feature type="coiled-coil region" evidence="5">
    <location>
        <begin position="839"/>
        <end position="901"/>
    </location>
</feature>
<dbReference type="GO" id="GO:1990316">
    <property type="term" value="C:Atg1/ULK1 kinase complex"/>
    <property type="evidence" value="ECO:0007669"/>
    <property type="project" value="TreeGrafter"/>
</dbReference>
<feature type="compositionally biased region" description="Polar residues" evidence="6">
    <location>
        <begin position="119"/>
        <end position="131"/>
    </location>
</feature>
<sequence>MSSVVTDDDFASPSAKKLVVYIAENGRSLEFDCDGSTPVEAVQRSIESAAEIPIADQLLLCLDTKLEPQRPLSFYKLPSLDGRDVFLYNRARLVMDSPPPPPERVDIPALSEPPPPPASSRNTHPLDNTSDPALKALPSYEREFRYHFQQGHAVYVHTQIKFQACERLLRELRVQERALETARGSMEHFYRIIHNMYSDFMKCYLQQHRHHSDLLTSFQRDLERLRLCRLHPSLQTGTRKCLLDFVKEESLRKWAENCSTSHRQFEVKVSQLKAMFGELKRRVDDLFSNKVLVGVRELEASVKEHVRYINEQKSIMQSLSKDVGTVKKLVDDCVSSPLSPSLRPHDAVSALGPMYDVHDKNHLPRIRACDRSILKLLEICKAKKNEMNIFVHSYMQKVAYIQSFVKDIRLQFPAFKEAMGHQDDIFTDLNLVRGVGPAYKACLAEVVRRKASMKLYMGLAGQLAEKLAAKREAEVQRREEFLKSQSAYIPRDVLASMGLFDLPNQCDVNIVPFDTNLLEIDIVDVDRYSPDYLAGLPHKGEKHTMPKSPLSMSSGSCNLTEVEESSQDAPENSGSEVLLEVESVEIAGTSKLEVENAWLKAELASAIVMMCSLRPDIESDSLDDSKVDNVLKNIAEKTAEALNLKDEYGKHLQSLFKTNQLQCLSYKKRIQELEQRLADQYAHGQKISVGKNTSESSVLALKTDECKSEISGDGEVQMPHASMESMDAASFTLASVDLKLEERRKTQENFDENMTDLSGGLNLPRVDSAHNLMDASMIETHRDEQQVSEKDGEEKISMQLGLISTKILDVENSSDPQNMQHFETSPDPCSASKTMEDIILDLQNALAEKSRQYSESESRLVAAMEEISSLGRELEISRKLLDESQMNCAHLENCLHEAREEAHTNLCAADRRASEYSALRSSSVKMRGLFERFRSCVTSSTGVASFADSLRSLGLSLTSSVNDNEDDVTAEFGSCIKVLADKVSFLSRHRAELLERCSRSEAAQAHLMKELEEKKEMVKNLYTKHQLEKQANKEKISFGRLEVHELAAFVLNSSGHYEAINWNCSNYYLSSESIALFVEHLPSRPPYIIGQVVHIERQIVRSPIVSARTEHGDQLDNNNRLASGMVAPPSNNNPYGLPVGCEYFIITVAMLPDTIHSPLLPDHACG</sequence>
<feature type="domain" description="Autophagy-related protein 11 C-terminal" evidence="8">
    <location>
        <begin position="1008"/>
        <end position="1149"/>
    </location>
</feature>
<keyword evidence="1" id="KW-0813">Transport</keyword>
<dbReference type="GO" id="GO:0061709">
    <property type="term" value="P:reticulophagy"/>
    <property type="evidence" value="ECO:0007669"/>
    <property type="project" value="TreeGrafter"/>
</dbReference>
<evidence type="ECO:0000256" key="2">
    <source>
        <dbReference type="ARBA" id="ARBA00022927"/>
    </source>
</evidence>
<proteinExistence type="predicted"/>
<dbReference type="Proteomes" id="UP001179952">
    <property type="component" value="Unassembled WGS sequence"/>
</dbReference>
<dbReference type="SUPFAM" id="SSF54236">
    <property type="entry name" value="Ubiquitin-like"/>
    <property type="match status" value="1"/>
</dbReference>
<dbReference type="InterPro" id="IPR029071">
    <property type="entry name" value="Ubiquitin-like_domsf"/>
</dbReference>
<dbReference type="EMBL" id="JAUJYN010000003">
    <property type="protein sequence ID" value="KAK1275379.1"/>
    <property type="molecule type" value="Genomic_DNA"/>
</dbReference>
<gene>
    <name evidence="9" type="ORF">QJS04_geneDACA003891</name>
</gene>
<feature type="compositionally biased region" description="Polar residues" evidence="6">
    <location>
        <begin position="550"/>
        <end position="559"/>
    </location>
</feature>
<dbReference type="PANTHER" id="PTHR13222">
    <property type="entry name" value="RB1-INDUCIBLE COILED-COIL"/>
    <property type="match status" value="1"/>
</dbReference>
<keyword evidence="4 5" id="KW-0175">Coiled coil</keyword>
<dbReference type="InterPro" id="IPR045326">
    <property type="entry name" value="ATG17-like_dom"/>
</dbReference>
<keyword evidence="3" id="KW-0072">Autophagy</keyword>
<evidence type="ECO:0000256" key="4">
    <source>
        <dbReference type="ARBA" id="ARBA00023054"/>
    </source>
</evidence>
<feature type="region of interest" description="Disordered" evidence="6">
    <location>
        <begin position="539"/>
        <end position="574"/>
    </location>
</feature>